<dbReference type="GO" id="GO:0031402">
    <property type="term" value="F:sodium ion binding"/>
    <property type="evidence" value="ECO:0007669"/>
    <property type="project" value="UniProtKB-UniRule"/>
</dbReference>
<evidence type="ECO:0000256" key="13">
    <source>
        <dbReference type="RuleBase" id="RU362091"/>
    </source>
</evidence>
<feature type="transmembrane region" description="Helical" evidence="14">
    <location>
        <begin position="261"/>
        <end position="279"/>
    </location>
</feature>
<evidence type="ECO:0000256" key="10">
    <source>
        <dbReference type="ARBA" id="ARBA00023136"/>
    </source>
</evidence>
<sequence>MISSDFWVALAMIIYFAAMLSIGFIYSKRSNSSAKQYFAGGRGVGPWLTALSAEASDMSGWLLMGLPGVAYFTGAADAMWTAIGLAIGTYLNWKIVAKRLRRYSVVAGDAITIPDFFSKRFHDRRNIISTIAALIILVFFCVYVGSCFVTVGKLFATLFGLDYRLMMIAGALVVFAYTIIGGYLSVVVTDFVQGVLMFFALAVVFIGSVVSAGGVHETISFLQSIPGFLSGTQLATPQLDSATGEQLVEAGRALFGEPSDYGIITIVSMLAWGLGYFGMPQVLVRFLSIRSADEIKQSRVIATTWCVISLACGICIGLVGRAMMPTEFATQAAAESVFIVIAQALLPSFMCGVVVSGIFAASMSSSSSYMIIGASAFAENIFRGVLHKKATDRQVMIVARCTLFAMLIFGIIAASDQNSSIFQVVSYAWAGLGASFGPLMLCSLYWRRANKAGAIAGMLVGAATVFAWHTLVKPLGGVFAIYELLPAFLMSLLAIAVVSLLTRAPSAEVLDEFDHYMDRLPNEVVAGGVISSETMGDAVAHSPSV</sequence>
<evidence type="ECO:0000256" key="4">
    <source>
        <dbReference type="ARBA" id="ARBA00022475"/>
    </source>
</evidence>
<keyword evidence="4 14" id="KW-1003">Cell membrane</keyword>
<dbReference type="Gene3D" id="1.20.1730.10">
    <property type="entry name" value="Sodium/glucose cotransporter"/>
    <property type="match status" value="1"/>
</dbReference>
<feature type="transmembrane region" description="Helical" evidence="14">
    <location>
        <begin position="427"/>
        <end position="446"/>
    </location>
</feature>
<feature type="transmembrane region" description="Helical" evidence="14">
    <location>
        <begin position="336"/>
        <end position="361"/>
    </location>
</feature>
<evidence type="ECO:0000256" key="2">
    <source>
        <dbReference type="ARBA" id="ARBA00006434"/>
    </source>
</evidence>
<keyword evidence="7 14" id="KW-1133">Transmembrane helix</keyword>
<keyword evidence="11 14" id="KW-0739">Sodium transport</keyword>
<proteinExistence type="inferred from homology"/>
<dbReference type="Proteomes" id="UP000532194">
    <property type="component" value="Unassembled WGS sequence"/>
</dbReference>
<dbReference type="Pfam" id="PF00474">
    <property type="entry name" value="SSF"/>
    <property type="match status" value="1"/>
</dbReference>
<keyword evidence="3 14" id="KW-0813">Transport</keyword>
<comment type="caution">
    <text evidence="15">The sequence shown here is derived from an EMBL/GenBank/DDBJ whole genome shotgun (WGS) entry which is preliminary data.</text>
</comment>
<protein>
    <recommendedName>
        <fullName evidence="14">Sodium/proline symporter</fullName>
    </recommendedName>
    <alternativeName>
        <fullName evidence="14">Proline permease</fullName>
    </alternativeName>
</protein>
<evidence type="ECO:0000256" key="12">
    <source>
        <dbReference type="ARBA" id="ARBA00033708"/>
    </source>
</evidence>
<dbReference type="InterPro" id="IPR001734">
    <property type="entry name" value="Na/solute_symporter"/>
</dbReference>
<evidence type="ECO:0000256" key="3">
    <source>
        <dbReference type="ARBA" id="ARBA00022448"/>
    </source>
</evidence>
<feature type="transmembrane region" description="Helical" evidence="14">
    <location>
        <begin position="477"/>
        <end position="501"/>
    </location>
</feature>
<evidence type="ECO:0000313" key="15">
    <source>
        <dbReference type="EMBL" id="NMM94745.1"/>
    </source>
</evidence>
<dbReference type="PANTHER" id="PTHR48086">
    <property type="entry name" value="SODIUM/PROLINE SYMPORTER-RELATED"/>
    <property type="match status" value="1"/>
</dbReference>
<dbReference type="EMBL" id="JAAIII010000006">
    <property type="protein sequence ID" value="NMM94745.1"/>
    <property type="molecule type" value="Genomic_DNA"/>
</dbReference>
<keyword evidence="6 14" id="KW-0769">Symport</keyword>
<dbReference type="NCBIfam" id="TIGR00813">
    <property type="entry name" value="sss"/>
    <property type="match status" value="1"/>
</dbReference>
<keyword evidence="14" id="KW-0029">Amino-acid transport</keyword>
<keyword evidence="5 14" id="KW-0812">Transmembrane</keyword>
<feature type="transmembrane region" description="Helical" evidence="14">
    <location>
        <begin position="163"/>
        <end position="188"/>
    </location>
</feature>
<dbReference type="PROSITE" id="PS50283">
    <property type="entry name" value="NA_SOLUT_SYMP_3"/>
    <property type="match status" value="1"/>
</dbReference>
<feature type="transmembrane region" description="Helical" evidence="14">
    <location>
        <begin position="70"/>
        <end position="93"/>
    </location>
</feature>
<accession>A0A7Y0EQU8</accession>
<dbReference type="PROSITE" id="PS00457">
    <property type="entry name" value="NA_SOLUT_SYMP_2"/>
    <property type="match status" value="1"/>
</dbReference>
<dbReference type="AlphaFoldDB" id="A0A7Y0EQU8"/>
<feature type="transmembrane region" description="Helical" evidence="14">
    <location>
        <begin position="397"/>
        <end position="415"/>
    </location>
</feature>
<keyword evidence="10 14" id="KW-0472">Membrane</keyword>
<feature type="transmembrane region" description="Helical" evidence="14">
    <location>
        <begin position="6"/>
        <end position="26"/>
    </location>
</feature>
<reference evidence="15 16" key="1">
    <citation type="submission" date="2020-02" db="EMBL/GenBank/DDBJ databases">
        <title>Characterization of phylogenetic diversity of novel bifidobacterial species isolated in Czech ZOOs.</title>
        <authorList>
            <person name="Lugli G.A."/>
            <person name="Vera N.B."/>
            <person name="Ventura M."/>
        </authorList>
    </citation>
    <scope>NUCLEOTIDE SEQUENCE [LARGE SCALE GENOMIC DNA]</scope>
    <source>
        <strain evidence="15 16">DSM 109957</strain>
    </source>
</reference>
<evidence type="ECO:0000256" key="11">
    <source>
        <dbReference type="ARBA" id="ARBA00023201"/>
    </source>
</evidence>
<dbReference type="GO" id="GO:0005298">
    <property type="term" value="F:proline:sodium symporter activity"/>
    <property type="evidence" value="ECO:0007669"/>
    <property type="project" value="UniProtKB-UniRule"/>
</dbReference>
<keyword evidence="8 14" id="KW-0915">Sodium</keyword>
<keyword evidence="16" id="KW-1185">Reference proteome</keyword>
<dbReference type="InterPro" id="IPR050277">
    <property type="entry name" value="Sodium:Solute_Symporter"/>
</dbReference>
<feature type="transmembrane region" description="Helical" evidence="14">
    <location>
        <begin position="300"/>
        <end position="324"/>
    </location>
</feature>
<dbReference type="CDD" id="cd11475">
    <property type="entry name" value="SLC5sbd_PutP"/>
    <property type="match status" value="1"/>
</dbReference>
<dbReference type="InterPro" id="IPR038377">
    <property type="entry name" value="Na/Glc_symporter_sf"/>
</dbReference>
<dbReference type="GO" id="GO:0005886">
    <property type="term" value="C:plasma membrane"/>
    <property type="evidence" value="ECO:0007669"/>
    <property type="project" value="UniProtKB-SubCell"/>
</dbReference>
<dbReference type="InterPro" id="IPR011851">
    <property type="entry name" value="Na/Pro_symporter"/>
</dbReference>
<evidence type="ECO:0000256" key="14">
    <source>
        <dbReference type="RuleBase" id="RU366012"/>
    </source>
</evidence>
<keyword evidence="9 14" id="KW-0406">Ion transport</keyword>
<comment type="similarity">
    <text evidence="2 13">Belongs to the sodium:solute symporter (SSF) (TC 2.A.21) family.</text>
</comment>
<evidence type="ECO:0000256" key="5">
    <source>
        <dbReference type="ARBA" id="ARBA00022692"/>
    </source>
</evidence>
<evidence type="ECO:0000256" key="9">
    <source>
        <dbReference type="ARBA" id="ARBA00023065"/>
    </source>
</evidence>
<organism evidence="15 16">
    <name type="scientific">Bifidobacterium oedipodis</name>
    <dbReference type="NCBI Taxonomy" id="2675322"/>
    <lineage>
        <taxon>Bacteria</taxon>
        <taxon>Bacillati</taxon>
        <taxon>Actinomycetota</taxon>
        <taxon>Actinomycetes</taxon>
        <taxon>Bifidobacteriales</taxon>
        <taxon>Bifidobacteriaceae</taxon>
        <taxon>Bifidobacterium</taxon>
    </lineage>
</organism>
<name>A0A7Y0EQU8_9BIFI</name>
<evidence type="ECO:0000256" key="7">
    <source>
        <dbReference type="ARBA" id="ARBA00022989"/>
    </source>
</evidence>
<dbReference type="PANTHER" id="PTHR48086:SF3">
    <property type="entry name" value="SODIUM_PROLINE SYMPORTER"/>
    <property type="match status" value="1"/>
</dbReference>
<feature type="transmembrane region" description="Helical" evidence="14">
    <location>
        <begin position="127"/>
        <end position="151"/>
    </location>
</feature>
<evidence type="ECO:0000313" key="16">
    <source>
        <dbReference type="Proteomes" id="UP000532194"/>
    </source>
</evidence>
<dbReference type="RefSeq" id="WP_169172762.1">
    <property type="nucleotide sequence ID" value="NZ_JAAIII010000006.1"/>
</dbReference>
<comment type="function">
    <text evidence="14">Catalyzes the sodium-dependent uptake of extracellular L-proline.</text>
</comment>
<evidence type="ECO:0000256" key="6">
    <source>
        <dbReference type="ARBA" id="ARBA00022847"/>
    </source>
</evidence>
<comment type="subcellular location">
    <subcellularLocation>
        <location evidence="1 14">Cell membrane</location>
        <topology evidence="1 14">Multi-pass membrane protein</topology>
    </subcellularLocation>
</comment>
<dbReference type="InterPro" id="IPR018212">
    <property type="entry name" value="Na/solute_symporter_CS"/>
</dbReference>
<evidence type="ECO:0000256" key="8">
    <source>
        <dbReference type="ARBA" id="ARBA00023053"/>
    </source>
</evidence>
<feature type="transmembrane region" description="Helical" evidence="14">
    <location>
        <begin position="195"/>
        <end position="215"/>
    </location>
</feature>
<comment type="catalytic activity">
    <reaction evidence="12">
        <text>L-proline(in) + Na(+)(in) = L-proline(out) + Na(+)(out)</text>
        <dbReference type="Rhea" id="RHEA:28967"/>
        <dbReference type="ChEBI" id="CHEBI:29101"/>
        <dbReference type="ChEBI" id="CHEBI:60039"/>
    </reaction>
</comment>
<gene>
    <name evidence="15" type="ORF">G1C95_1933</name>
</gene>
<feature type="transmembrane region" description="Helical" evidence="14">
    <location>
        <begin position="453"/>
        <end position="471"/>
    </location>
</feature>
<dbReference type="GO" id="GO:0015824">
    <property type="term" value="P:proline transport"/>
    <property type="evidence" value="ECO:0007669"/>
    <property type="project" value="UniProtKB-UniRule"/>
</dbReference>
<evidence type="ECO:0000256" key="1">
    <source>
        <dbReference type="ARBA" id="ARBA00004651"/>
    </source>
</evidence>